<organism evidence="1">
    <name type="scientific">Amblyomma cajennense</name>
    <name type="common">Cayenne tick</name>
    <name type="synonym">Acarus cajennensis</name>
    <dbReference type="NCBI Taxonomy" id="34607"/>
    <lineage>
        <taxon>Eukaryota</taxon>
        <taxon>Metazoa</taxon>
        <taxon>Ecdysozoa</taxon>
        <taxon>Arthropoda</taxon>
        <taxon>Chelicerata</taxon>
        <taxon>Arachnida</taxon>
        <taxon>Acari</taxon>
        <taxon>Parasitiformes</taxon>
        <taxon>Ixodida</taxon>
        <taxon>Ixodoidea</taxon>
        <taxon>Ixodidae</taxon>
        <taxon>Amblyomminae</taxon>
        <taxon>Amblyomma</taxon>
    </lineage>
</organism>
<dbReference type="EMBL" id="GBBK01005708">
    <property type="protein sequence ID" value="JAC18774.1"/>
    <property type="molecule type" value="mRNA"/>
</dbReference>
<reference evidence="1" key="1">
    <citation type="submission" date="2014-03" db="EMBL/GenBank/DDBJ databases">
        <title>The sialotranscriptome of Amblyomma triste, Amblyomma parvum and Amblyomma cajennense ticks, uncovered by 454-based RNA-seq.</title>
        <authorList>
            <person name="Garcia G.R."/>
            <person name="Gardinassi L.G."/>
            <person name="Ribeiro J.M."/>
            <person name="Anatriello E."/>
            <person name="Ferreira B.R."/>
            <person name="Moreira H.N."/>
            <person name="Mafra C."/>
            <person name="Olegario M.M."/>
            <person name="Szabo P.J."/>
            <person name="Miranda-Santos I.K."/>
            <person name="Maruyama S.R."/>
        </authorList>
    </citation>
    <scope>NUCLEOTIDE SEQUENCE</scope>
    <source>
        <strain evidence="1">Uberlandia</strain>
        <tissue evidence="1">Salivary glands</tissue>
    </source>
</reference>
<dbReference type="AlphaFoldDB" id="A0A023FDF6"/>
<evidence type="ECO:0000313" key="1">
    <source>
        <dbReference type="EMBL" id="JAC18774.1"/>
    </source>
</evidence>
<protein>
    <submittedName>
        <fullName evidence="1">Putative secreted protein</fullName>
    </submittedName>
</protein>
<sequence length="78" mass="8970">MGTLCLKNLDTELIIPLLLLARLFNRSFLDGAEGRQFACFYYSAKWTRQYELGLQVVFTGWNRDLSCNPDLLGSAEEY</sequence>
<proteinExistence type="evidence at transcript level"/>
<name>A0A023FDF6_AMBCJ</name>
<accession>A0A023FDF6</accession>